<feature type="signal peptide" evidence="1">
    <location>
        <begin position="1"/>
        <end position="30"/>
    </location>
</feature>
<feature type="chain" id="PRO_5021306818" evidence="1">
    <location>
        <begin position="31"/>
        <end position="152"/>
    </location>
</feature>
<protein>
    <submittedName>
        <fullName evidence="2">Uncharacterized protein</fullName>
    </submittedName>
</protein>
<evidence type="ECO:0000313" key="3">
    <source>
        <dbReference type="Proteomes" id="UP000297348"/>
    </source>
</evidence>
<reference evidence="2 3" key="1">
    <citation type="submission" date="2018-10" db="EMBL/GenBank/DDBJ databases">
        <title>Lactobacillus sp. R7 and Lactobacillus sp. R19 isolated from fermented mustard green product of Taiwan.</title>
        <authorList>
            <person name="Lin S.-T."/>
        </authorList>
    </citation>
    <scope>NUCLEOTIDE SEQUENCE [LARGE SCALE GENOMIC DNA]</scope>
    <source>
        <strain evidence="2 3">BCRC 81129</strain>
    </source>
</reference>
<proteinExistence type="predicted"/>
<dbReference type="OrthoDB" id="2319003at2"/>
<evidence type="ECO:0000313" key="2">
    <source>
        <dbReference type="EMBL" id="TGD20064.1"/>
    </source>
</evidence>
<dbReference type="Proteomes" id="UP000297348">
    <property type="component" value="Unassembled WGS sequence"/>
</dbReference>
<dbReference type="AlphaFoldDB" id="A0A4Z0JC82"/>
<dbReference type="EMBL" id="RKLX01000002">
    <property type="protein sequence ID" value="TGD20064.1"/>
    <property type="molecule type" value="Genomic_DNA"/>
</dbReference>
<comment type="caution">
    <text evidence="2">The sequence shown here is derived from an EMBL/GenBank/DDBJ whole genome shotgun (WGS) entry which is preliminary data.</text>
</comment>
<sequence length="152" mass="17607">MKKGWLKLAVLLALISGIALVSSSSVTAQAAKKHYTVVPKSLRGHWRSYNSQKHGYDKVIFTKWQWKTKNAGQRKWHRLSGKTFKVAKRVGTSPWYSDLSISKGKWGYYVGQSYSDQWPYWKKLKHHGKTALRCYLPPMGPGKGQTSYYYRY</sequence>
<dbReference type="RefSeq" id="WP_135367204.1">
    <property type="nucleotide sequence ID" value="NZ_RKLX01000002.1"/>
</dbReference>
<gene>
    <name evidence="2" type="ORF">EGT51_02410</name>
</gene>
<keyword evidence="1" id="KW-0732">Signal</keyword>
<organism evidence="2 3">
    <name type="scientific">Levilactobacillus suantsaiihabitans</name>
    <dbReference type="NCBI Taxonomy" id="2487722"/>
    <lineage>
        <taxon>Bacteria</taxon>
        <taxon>Bacillati</taxon>
        <taxon>Bacillota</taxon>
        <taxon>Bacilli</taxon>
        <taxon>Lactobacillales</taxon>
        <taxon>Lactobacillaceae</taxon>
        <taxon>Levilactobacillus</taxon>
    </lineage>
</organism>
<accession>A0A4Z0JC82</accession>
<name>A0A4Z0JC82_9LACO</name>
<keyword evidence="3" id="KW-1185">Reference proteome</keyword>
<evidence type="ECO:0000256" key="1">
    <source>
        <dbReference type="SAM" id="SignalP"/>
    </source>
</evidence>